<evidence type="ECO:0000256" key="4">
    <source>
        <dbReference type="ARBA" id="ARBA00023180"/>
    </source>
</evidence>
<dbReference type="InterPro" id="IPR011042">
    <property type="entry name" value="6-blade_b-propeller_TolB-like"/>
</dbReference>
<keyword evidence="4" id="KW-0325">Glycoprotein</keyword>
<evidence type="ECO:0000256" key="1">
    <source>
        <dbReference type="ARBA" id="ARBA00004116"/>
    </source>
</evidence>
<dbReference type="Proteomes" id="UP001345219">
    <property type="component" value="Chromosome 13"/>
</dbReference>
<evidence type="ECO:0000256" key="3">
    <source>
        <dbReference type="ARBA" id="ARBA00022554"/>
    </source>
</evidence>
<dbReference type="PANTHER" id="PTHR10426:SF86">
    <property type="entry name" value="PROTEIN STRICTOSIDINE SYNTHASE-LIKE 10-LIKE"/>
    <property type="match status" value="1"/>
</dbReference>
<feature type="domain" description="Strictosidine synthase conserved region" evidence="5">
    <location>
        <begin position="162"/>
        <end position="249"/>
    </location>
</feature>
<comment type="caution">
    <text evidence="6">The sequence shown here is derived from an EMBL/GenBank/DDBJ whole genome shotgun (WGS) entry which is preliminary data.</text>
</comment>
<evidence type="ECO:0000259" key="5">
    <source>
        <dbReference type="Pfam" id="PF03088"/>
    </source>
</evidence>
<dbReference type="PANTHER" id="PTHR10426">
    <property type="entry name" value="STRICTOSIDINE SYNTHASE-RELATED"/>
    <property type="match status" value="1"/>
</dbReference>
<dbReference type="GO" id="GO:0005773">
    <property type="term" value="C:vacuole"/>
    <property type="evidence" value="ECO:0007669"/>
    <property type="project" value="UniProtKB-SubCell"/>
</dbReference>
<evidence type="ECO:0000256" key="2">
    <source>
        <dbReference type="ARBA" id="ARBA00009191"/>
    </source>
</evidence>
<dbReference type="AlphaFoldDB" id="A0AAN7L8G5"/>
<name>A0AAN7L8G5_9MYRT</name>
<dbReference type="GO" id="GO:0016787">
    <property type="term" value="F:hydrolase activity"/>
    <property type="evidence" value="ECO:0007669"/>
    <property type="project" value="TreeGrafter"/>
</dbReference>
<gene>
    <name evidence="6" type="ORF">SAY87_016010</name>
</gene>
<dbReference type="GO" id="GO:0012505">
    <property type="term" value="C:endomembrane system"/>
    <property type="evidence" value="ECO:0007669"/>
    <property type="project" value="TreeGrafter"/>
</dbReference>
<proteinExistence type="inferred from homology"/>
<protein>
    <recommendedName>
        <fullName evidence="5">Strictosidine synthase conserved region domain-containing protein</fullName>
    </recommendedName>
</protein>
<accession>A0AAN7L8G5</accession>
<sequence length="360" mass="40402">MKSLLHCRPLLGFLFVFIFFFFWAFPEATTSYELVSESLIKRSKQIRLPDAIGPESMAFDCRGRGPYVGVSDGRILKWRGHLRRWGEYTFTSPNRNRTLCDGTKDPKVEKLCGRPLGLKFDNRTCALYIADAYYGLLRARRSGGPAERVAPGYGGAPFKLTNGLDINTDTGEVYFTDSSKFFQRRGIVLAIMQGDASGRVMKYDPRTGNVSEVLTSLSFPNGIALSKDNSFLVVAEMGLAQLTRIWIKGRWAGTKAIFGKLARYPDNLKRTQNGEFWVALASGRGQLLREVRINSAKDDDDIPWFTKDPVAIKYDPNGSVVQILDGQYGKMLEAVSEVAEFHQALWIGSVVMPYMVKCRL</sequence>
<dbReference type="SUPFAM" id="SSF63829">
    <property type="entry name" value="Calcium-dependent phosphotriesterase"/>
    <property type="match status" value="1"/>
</dbReference>
<keyword evidence="7" id="KW-1185">Reference proteome</keyword>
<dbReference type="Pfam" id="PF20067">
    <property type="entry name" value="SSL_N"/>
    <property type="match status" value="1"/>
</dbReference>
<comment type="similarity">
    <text evidence="2">Belongs to the strictosidine synthase family.</text>
</comment>
<comment type="subcellular location">
    <subcellularLocation>
        <location evidence="1">Vacuole</location>
    </subcellularLocation>
</comment>
<dbReference type="Pfam" id="PF03088">
    <property type="entry name" value="Str_synth"/>
    <property type="match status" value="1"/>
</dbReference>
<dbReference type="Gene3D" id="2.120.10.30">
    <property type="entry name" value="TolB, C-terminal domain"/>
    <property type="match status" value="1"/>
</dbReference>
<reference evidence="6 7" key="1">
    <citation type="journal article" date="2023" name="Hortic Res">
        <title>Pangenome of water caltrop reveals structural variations and asymmetric subgenome divergence after allopolyploidization.</title>
        <authorList>
            <person name="Zhang X."/>
            <person name="Chen Y."/>
            <person name="Wang L."/>
            <person name="Yuan Y."/>
            <person name="Fang M."/>
            <person name="Shi L."/>
            <person name="Lu R."/>
            <person name="Comes H.P."/>
            <person name="Ma Y."/>
            <person name="Chen Y."/>
            <person name="Huang G."/>
            <person name="Zhou Y."/>
            <person name="Zheng Z."/>
            <person name="Qiu Y."/>
        </authorList>
    </citation>
    <scope>NUCLEOTIDE SEQUENCE [LARGE SCALE GENOMIC DNA]</scope>
    <source>
        <tissue evidence="6">Roots</tissue>
    </source>
</reference>
<keyword evidence="3" id="KW-0926">Vacuole</keyword>
<dbReference type="InterPro" id="IPR018119">
    <property type="entry name" value="Strictosidine_synth_cons-reg"/>
</dbReference>
<evidence type="ECO:0000313" key="6">
    <source>
        <dbReference type="EMBL" id="KAK4779904.1"/>
    </source>
</evidence>
<dbReference type="EMBL" id="JAXIOK010000001">
    <property type="protein sequence ID" value="KAK4779904.1"/>
    <property type="molecule type" value="Genomic_DNA"/>
</dbReference>
<evidence type="ECO:0000313" key="7">
    <source>
        <dbReference type="Proteomes" id="UP001345219"/>
    </source>
</evidence>
<organism evidence="6 7">
    <name type="scientific">Trapa incisa</name>
    <dbReference type="NCBI Taxonomy" id="236973"/>
    <lineage>
        <taxon>Eukaryota</taxon>
        <taxon>Viridiplantae</taxon>
        <taxon>Streptophyta</taxon>
        <taxon>Embryophyta</taxon>
        <taxon>Tracheophyta</taxon>
        <taxon>Spermatophyta</taxon>
        <taxon>Magnoliopsida</taxon>
        <taxon>eudicotyledons</taxon>
        <taxon>Gunneridae</taxon>
        <taxon>Pentapetalae</taxon>
        <taxon>rosids</taxon>
        <taxon>malvids</taxon>
        <taxon>Myrtales</taxon>
        <taxon>Lythraceae</taxon>
        <taxon>Trapa</taxon>
    </lineage>
</organism>